<dbReference type="CDD" id="cd06186">
    <property type="entry name" value="NOX_Duox_like_FAD_NADP"/>
    <property type="match status" value="1"/>
</dbReference>
<feature type="compositionally biased region" description="Polar residues" evidence="14">
    <location>
        <begin position="690"/>
        <end position="701"/>
    </location>
</feature>
<dbReference type="SFLD" id="SFLDS00052">
    <property type="entry name" value="Ferric_Reductase_Domain"/>
    <property type="match status" value="1"/>
</dbReference>
<dbReference type="CDD" id="cd00067">
    <property type="entry name" value="GAL4"/>
    <property type="match status" value="1"/>
</dbReference>
<dbReference type="InterPro" id="IPR013121">
    <property type="entry name" value="Fe_red_NAD-bd_6"/>
</dbReference>
<dbReference type="EMBL" id="ML996086">
    <property type="protein sequence ID" value="KAF2152723.1"/>
    <property type="molecule type" value="Genomic_DNA"/>
</dbReference>
<sequence>MNPAITVPPFVGSPTENLTLTNPLCNSDKCKEFYEAHQLSQKLVSYYHQYDYGHYVSYYMLAVLGIFTVRHVWNRWHDYRFDKREHVNAVRSRLQIVKDQVVALIRAVTYRRAPDWLSTAFGNPSFGVLGLLLLFILYCCVLAFTVRPYYRQHRGYGSPPLAVRTGLMATALLPWIIGLSGKANIITLLTGVGHEKLNIVHRWISWLCVGLSVVHTVPFIVAPLKDGGPAALHKQYYKLGGFEYTGTPPLAMLFGLLLLSLPWVRRRAYEGFYHVHFWLAVTFVGLMFWHCGQEGDSWIYMWVTISVWLTSISMRAFWFSRAANVMSTPWISGSPIAVTILSDNMTHLRLLAPLNFRWKPGQHIYLRIPKLNFFDNHPFTVANACRSGLKGVEVPEISLLVRSQAGFTRKLSTYLTTHPDAQLEGWIEGPYGGHGQDIGLTYDSVVLVAGGGGISAVLPCLEDLAFRMNETRQLRTTTVWLFWSVRRAESIQWIKDALGALNLRSFEQRLKVFVHVTTQGSKFTISSNQDEKSLGTSMVSEEDLSSIADESLNFRHGRIDFTKIFEHVDPASRCIVIGCGPENFKVDLANACAAAQRKVLRGQLSEIALRNEIFDCACLHCRTAKVRCIISGQAKVCDRCLTNKSVCRFTPPKRSRRNRAQRKQSDRNADTGETSIPLPPTPSLIPLPSAQESGDTTASSLSGVAPITNKFATQQTRDFSQAPVITPEIKAKIFAALATLTGKRGSPFSFVTSGDAPTFITNGKAEHRRDQHGRAKEPTLKISVLLRPLTAVPGSSRAVATGEWSPDPKESRMPSYLSSMSLGENVTDPINSGILTSTASAALWRHFMLEMNAKWEFVLDPTYDTHDDVRHRSPFLYTTVLFCSSKFDQHENGELVQTRLCSIARNMAIRQFAEGNRSIETMQSYYLLACWKELDDDVSYLHSGYAFRVLQDCDAYRHRTDDVSSARYHRTWLALYRQNKQQSLFFMRSACSTNVEAEVRPPGYSHTLDTSQNLLPLDAIAICSADLRQIQAKLRSMVETASLLMLSSLEDLLNSELQRWRSSWLDRLTNLDHRNTDESISTDHKLRYPGDGHVRRLMSLGEHSVRLNVASAILRKALLNSSPASEVQSDQRYQLREGTVPAMMESSFLSDVISTQVSGLKDSVEGALGTLSDLLAFPIEDLRRCPDSFVLLAPSAALFLCLLLCFPTKGLLGYSFQRTAVDLLENIAGHMSQGVQSRNETVALCATYLRSLVRLITPNTSRIDVMTALTNTGALAGPSQDGYDTMWDTEILEDGIMKSSNNNLVQDDAFLTTLADDEQSIDMLNLEQLLDPDFFWGSFPVTSSTKP</sequence>
<dbReference type="InterPro" id="IPR013130">
    <property type="entry name" value="Fe3_Rdtase_TM_dom"/>
</dbReference>
<reference evidence="17" key="1">
    <citation type="journal article" date="2020" name="Stud. Mycol.">
        <title>101 Dothideomycetes genomes: a test case for predicting lifestyles and emergence of pathogens.</title>
        <authorList>
            <person name="Haridas S."/>
            <person name="Albert R."/>
            <person name="Binder M."/>
            <person name="Bloem J."/>
            <person name="Labutti K."/>
            <person name="Salamov A."/>
            <person name="Andreopoulos B."/>
            <person name="Baker S."/>
            <person name="Barry K."/>
            <person name="Bills G."/>
            <person name="Bluhm B."/>
            <person name="Cannon C."/>
            <person name="Castanera R."/>
            <person name="Culley D."/>
            <person name="Daum C."/>
            <person name="Ezra D."/>
            <person name="Gonzalez J."/>
            <person name="Henrissat B."/>
            <person name="Kuo A."/>
            <person name="Liang C."/>
            <person name="Lipzen A."/>
            <person name="Lutzoni F."/>
            <person name="Magnuson J."/>
            <person name="Mondo S."/>
            <person name="Nolan M."/>
            <person name="Ohm R."/>
            <person name="Pangilinan J."/>
            <person name="Park H.-J."/>
            <person name="Ramirez L."/>
            <person name="Alfaro M."/>
            <person name="Sun H."/>
            <person name="Tritt A."/>
            <person name="Yoshinaga Y."/>
            <person name="Zwiers L.-H."/>
            <person name="Turgeon B."/>
            <person name="Goodwin S."/>
            <person name="Spatafora J."/>
            <person name="Crous P."/>
            <person name="Grigoriev I."/>
        </authorList>
    </citation>
    <scope>NUCLEOTIDE SEQUENCE</scope>
    <source>
        <strain evidence="17">CBS 260.36</strain>
    </source>
</reference>
<keyword evidence="5" id="KW-1003">Cell membrane</keyword>
<dbReference type="PROSITE" id="PS00463">
    <property type="entry name" value="ZN2_CY6_FUNGAL_1"/>
    <property type="match status" value="1"/>
</dbReference>
<dbReference type="GO" id="GO:0005886">
    <property type="term" value="C:plasma membrane"/>
    <property type="evidence" value="ECO:0007669"/>
    <property type="project" value="UniProtKB-SubCell"/>
</dbReference>
<dbReference type="EC" id="1.16.1.9" evidence="3"/>
<feature type="transmembrane region" description="Helical" evidence="15">
    <location>
        <begin position="126"/>
        <end position="146"/>
    </location>
</feature>
<evidence type="ECO:0000256" key="12">
    <source>
        <dbReference type="ARBA" id="ARBA00023242"/>
    </source>
</evidence>
<keyword evidence="7" id="KW-0249">Electron transport</keyword>
<dbReference type="SFLD" id="SFLDG01168">
    <property type="entry name" value="Ferric_reductase_subgroup_(FRE"/>
    <property type="match status" value="1"/>
</dbReference>
<dbReference type="PROSITE" id="PS51384">
    <property type="entry name" value="FAD_FR"/>
    <property type="match status" value="1"/>
</dbReference>
<evidence type="ECO:0000256" key="1">
    <source>
        <dbReference type="ARBA" id="ARBA00004651"/>
    </source>
</evidence>
<dbReference type="Gene3D" id="3.40.50.80">
    <property type="entry name" value="Nucleotide-binding domain of ferredoxin-NADP reductase (FNR) module"/>
    <property type="match status" value="1"/>
</dbReference>
<evidence type="ECO:0000256" key="10">
    <source>
        <dbReference type="ARBA" id="ARBA00023065"/>
    </source>
</evidence>
<evidence type="ECO:0000313" key="18">
    <source>
        <dbReference type="Proteomes" id="UP000799439"/>
    </source>
</evidence>
<dbReference type="PANTHER" id="PTHR32361">
    <property type="entry name" value="FERRIC/CUPRIC REDUCTASE TRANSMEMBRANE COMPONENT"/>
    <property type="match status" value="1"/>
</dbReference>
<feature type="compositionally biased region" description="Basic residues" evidence="14">
    <location>
        <begin position="651"/>
        <end position="662"/>
    </location>
</feature>
<keyword evidence="6 15" id="KW-0812">Transmembrane</keyword>
<name>A0A9P4IZG7_9PEZI</name>
<protein>
    <recommendedName>
        <fullName evidence="3">ferric-chelate reductase (NADPH)</fullName>
        <ecNumber evidence="3">1.16.1.9</ecNumber>
    </recommendedName>
</protein>
<dbReference type="Pfam" id="PF08030">
    <property type="entry name" value="NAD_binding_6"/>
    <property type="match status" value="1"/>
</dbReference>
<evidence type="ECO:0000256" key="11">
    <source>
        <dbReference type="ARBA" id="ARBA00023136"/>
    </source>
</evidence>
<comment type="similarity">
    <text evidence="2">Belongs to the ferric reductase (FRE) family.</text>
</comment>
<dbReference type="SUPFAM" id="SSF57701">
    <property type="entry name" value="Zn2/Cys6 DNA-binding domain"/>
    <property type="match status" value="1"/>
</dbReference>
<evidence type="ECO:0000256" key="14">
    <source>
        <dbReference type="SAM" id="MobiDB-lite"/>
    </source>
</evidence>
<dbReference type="GO" id="GO:0015677">
    <property type="term" value="P:copper ion import"/>
    <property type="evidence" value="ECO:0007669"/>
    <property type="project" value="TreeGrafter"/>
</dbReference>
<feature type="transmembrane region" description="Helical" evidence="15">
    <location>
        <begin position="298"/>
        <end position="318"/>
    </location>
</feature>
<dbReference type="Pfam" id="PF01794">
    <property type="entry name" value="Ferric_reduct"/>
    <property type="match status" value="1"/>
</dbReference>
<feature type="transmembrane region" description="Helical" evidence="15">
    <location>
        <begin position="167"/>
        <end position="191"/>
    </location>
</feature>
<dbReference type="GO" id="GO:0006879">
    <property type="term" value="P:intracellular iron ion homeostasis"/>
    <property type="evidence" value="ECO:0007669"/>
    <property type="project" value="TreeGrafter"/>
</dbReference>
<comment type="subcellular location">
    <subcellularLocation>
        <location evidence="1">Cell membrane</location>
        <topology evidence="1">Multi-pass membrane protein</topology>
    </subcellularLocation>
</comment>
<dbReference type="InterPro" id="IPR013112">
    <property type="entry name" value="FAD-bd_8"/>
</dbReference>
<keyword evidence="4" id="KW-0813">Transport</keyword>
<dbReference type="InterPro" id="IPR001138">
    <property type="entry name" value="Zn2Cys6_DnaBD"/>
</dbReference>
<evidence type="ECO:0000256" key="8">
    <source>
        <dbReference type="ARBA" id="ARBA00022989"/>
    </source>
</evidence>
<dbReference type="InterPro" id="IPR039261">
    <property type="entry name" value="FNR_nucleotide-bd"/>
</dbReference>
<dbReference type="PANTHER" id="PTHR32361:SF23">
    <property type="entry name" value="FERRIC-CHELATE REDUCTASE"/>
    <property type="match status" value="1"/>
</dbReference>
<keyword evidence="12" id="KW-0539">Nucleus</keyword>
<gene>
    <name evidence="17" type="ORF">K461DRAFT_294366</name>
</gene>
<feature type="transmembrane region" description="Helical" evidence="15">
    <location>
        <begin position="271"/>
        <end position="291"/>
    </location>
</feature>
<feature type="transmembrane region" description="Helical" evidence="15">
    <location>
        <begin position="244"/>
        <end position="265"/>
    </location>
</feature>
<evidence type="ECO:0000256" key="6">
    <source>
        <dbReference type="ARBA" id="ARBA00022692"/>
    </source>
</evidence>
<dbReference type="InterPro" id="IPR036864">
    <property type="entry name" value="Zn2-C6_fun-type_DNA-bd_sf"/>
</dbReference>
<comment type="catalytic activity">
    <reaction evidence="13">
        <text>2 a Fe(II)-siderophore + NADP(+) + H(+) = 2 a Fe(III)-siderophore + NADPH</text>
        <dbReference type="Rhea" id="RHEA:28795"/>
        <dbReference type="Rhea" id="RHEA-COMP:11342"/>
        <dbReference type="Rhea" id="RHEA-COMP:11344"/>
        <dbReference type="ChEBI" id="CHEBI:15378"/>
        <dbReference type="ChEBI" id="CHEBI:29033"/>
        <dbReference type="ChEBI" id="CHEBI:29034"/>
        <dbReference type="ChEBI" id="CHEBI:57783"/>
        <dbReference type="ChEBI" id="CHEBI:58349"/>
        <dbReference type="EC" id="1.16.1.9"/>
    </reaction>
</comment>
<keyword evidence="18" id="KW-1185">Reference proteome</keyword>
<accession>A0A9P4IZG7</accession>
<dbReference type="GO" id="GO:0000981">
    <property type="term" value="F:DNA-binding transcription factor activity, RNA polymerase II-specific"/>
    <property type="evidence" value="ECO:0007669"/>
    <property type="project" value="InterPro"/>
</dbReference>
<keyword evidence="11 15" id="KW-0472">Membrane</keyword>
<comment type="caution">
    <text evidence="17">The sequence shown here is derived from an EMBL/GenBank/DDBJ whole genome shotgun (WGS) entry which is preliminary data.</text>
</comment>
<organism evidence="17 18">
    <name type="scientific">Myriangium duriaei CBS 260.36</name>
    <dbReference type="NCBI Taxonomy" id="1168546"/>
    <lineage>
        <taxon>Eukaryota</taxon>
        <taxon>Fungi</taxon>
        <taxon>Dikarya</taxon>
        <taxon>Ascomycota</taxon>
        <taxon>Pezizomycotina</taxon>
        <taxon>Dothideomycetes</taxon>
        <taxon>Dothideomycetidae</taxon>
        <taxon>Myriangiales</taxon>
        <taxon>Myriangiaceae</taxon>
        <taxon>Myriangium</taxon>
    </lineage>
</organism>
<keyword evidence="10" id="KW-0406">Ion transport</keyword>
<feature type="region of interest" description="Disordered" evidence="14">
    <location>
        <begin position="651"/>
        <end position="701"/>
    </location>
</feature>
<dbReference type="GO" id="GO:0006826">
    <property type="term" value="P:iron ion transport"/>
    <property type="evidence" value="ECO:0007669"/>
    <property type="project" value="TreeGrafter"/>
</dbReference>
<dbReference type="Proteomes" id="UP000799439">
    <property type="component" value="Unassembled WGS sequence"/>
</dbReference>
<dbReference type="InterPro" id="IPR017927">
    <property type="entry name" value="FAD-bd_FR_type"/>
</dbReference>
<evidence type="ECO:0000259" key="16">
    <source>
        <dbReference type="PROSITE" id="PS51384"/>
    </source>
</evidence>
<proteinExistence type="inferred from homology"/>
<dbReference type="GO" id="GO:0052851">
    <property type="term" value="F:ferric-chelate reductase (NADPH) activity"/>
    <property type="evidence" value="ECO:0007669"/>
    <property type="project" value="UniProtKB-EC"/>
</dbReference>
<evidence type="ECO:0000256" key="5">
    <source>
        <dbReference type="ARBA" id="ARBA00022475"/>
    </source>
</evidence>
<dbReference type="SUPFAM" id="SSF63380">
    <property type="entry name" value="Riboflavin synthase domain-like"/>
    <property type="match status" value="1"/>
</dbReference>
<dbReference type="SUPFAM" id="SSF52343">
    <property type="entry name" value="Ferredoxin reductase-like, C-terminal NADP-linked domain"/>
    <property type="match status" value="1"/>
</dbReference>
<keyword evidence="8 15" id="KW-1133">Transmembrane helix</keyword>
<evidence type="ECO:0000256" key="13">
    <source>
        <dbReference type="ARBA" id="ARBA00048483"/>
    </source>
</evidence>
<evidence type="ECO:0000313" key="17">
    <source>
        <dbReference type="EMBL" id="KAF2152723.1"/>
    </source>
</evidence>
<dbReference type="Gene3D" id="4.10.240.10">
    <property type="entry name" value="Zn(2)-C6 fungal-type DNA-binding domain"/>
    <property type="match status" value="1"/>
</dbReference>
<dbReference type="Pfam" id="PF08022">
    <property type="entry name" value="FAD_binding_8"/>
    <property type="match status" value="1"/>
</dbReference>
<dbReference type="InterPro" id="IPR051410">
    <property type="entry name" value="Ferric/Cupric_Reductase"/>
</dbReference>
<evidence type="ECO:0000256" key="9">
    <source>
        <dbReference type="ARBA" id="ARBA00023002"/>
    </source>
</evidence>
<evidence type="ECO:0000256" key="7">
    <source>
        <dbReference type="ARBA" id="ARBA00022982"/>
    </source>
</evidence>
<evidence type="ECO:0000256" key="2">
    <source>
        <dbReference type="ARBA" id="ARBA00006278"/>
    </source>
</evidence>
<dbReference type="Gene3D" id="2.40.30.10">
    <property type="entry name" value="Translation factors"/>
    <property type="match status" value="1"/>
</dbReference>
<dbReference type="InterPro" id="IPR017938">
    <property type="entry name" value="Riboflavin_synthase-like_b-brl"/>
</dbReference>
<feature type="transmembrane region" description="Helical" evidence="15">
    <location>
        <begin position="55"/>
        <end position="73"/>
    </location>
</feature>
<dbReference type="OrthoDB" id="17725at2759"/>
<feature type="domain" description="FAD-binding FR-type" evidence="16">
    <location>
        <begin position="328"/>
        <end position="437"/>
    </location>
</feature>
<feature type="transmembrane region" description="Helical" evidence="15">
    <location>
        <begin position="203"/>
        <end position="224"/>
    </location>
</feature>
<evidence type="ECO:0000256" key="3">
    <source>
        <dbReference type="ARBA" id="ARBA00012668"/>
    </source>
</evidence>
<evidence type="ECO:0000256" key="15">
    <source>
        <dbReference type="SAM" id="Phobius"/>
    </source>
</evidence>
<dbReference type="CDD" id="cd12148">
    <property type="entry name" value="fungal_TF_MHR"/>
    <property type="match status" value="1"/>
</dbReference>
<keyword evidence="9" id="KW-0560">Oxidoreductase</keyword>
<evidence type="ECO:0000256" key="4">
    <source>
        <dbReference type="ARBA" id="ARBA00022448"/>
    </source>
</evidence>
<dbReference type="GO" id="GO:0008270">
    <property type="term" value="F:zinc ion binding"/>
    <property type="evidence" value="ECO:0007669"/>
    <property type="project" value="InterPro"/>
</dbReference>